<name>W3XMF2_PESFW</name>
<proteinExistence type="predicted"/>
<dbReference type="OrthoDB" id="3486565at2759"/>
<dbReference type="Pfam" id="PF06985">
    <property type="entry name" value="HET"/>
    <property type="match status" value="1"/>
</dbReference>
<dbReference type="RefSeq" id="XP_007827056.1">
    <property type="nucleotide sequence ID" value="XM_007828865.1"/>
</dbReference>
<evidence type="ECO:0000313" key="3">
    <source>
        <dbReference type="Proteomes" id="UP000030651"/>
    </source>
</evidence>
<reference evidence="3" key="1">
    <citation type="journal article" date="2015" name="BMC Genomics">
        <title>Genomic and transcriptomic analysis of the endophytic fungus Pestalotiopsis fici reveals its lifestyle and high potential for synthesis of natural products.</title>
        <authorList>
            <person name="Wang X."/>
            <person name="Zhang X."/>
            <person name="Liu L."/>
            <person name="Xiang M."/>
            <person name="Wang W."/>
            <person name="Sun X."/>
            <person name="Che Y."/>
            <person name="Guo L."/>
            <person name="Liu G."/>
            <person name="Guo L."/>
            <person name="Wang C."/>
            <person name="Yin W.B."/>
            <person name="Stadler M."/>
            <person name="Zhang X."/>
            <person name="Liu X."/>
        </authorList>
    </citation>
    <scope>NUCLEOTIDE SEQUENCE [LARGE SCALE GENOMIC DNA]</scope>
    <source>
        <strain evidence="3">W106-1 / CGMCC3.15140</strain>
    </source>
</reference>
<feature type="domain" description="Heterokaryon incompatibility" evidence="1">
    <location>
        <begin position="222"/>
        <end position="371"/>
    </location>
</feature>
<evidence type="ECO:0000259" key="1">
    <source>
        <dbReference type="Pfam" id="PF06985"/>
    </source>
</evidence>
<dbReference type="eggNOG" id="ENOG502SICY">
    <property type="taxonomic scope" value="Eukaryota"/>
</dbReference>
<dbReference type="EMBL" id="KI912109">
    <property type="protein sequence ID" value="ETS86456.1"/>
    <property type="molecule type" value="Genomic_DNA"/>
</dbReference>
<organism evidence="2 3">
    <name type="scientific">Pestalotiopsis fici (strain W106-1 / CGMCC3.15140)</name>
    <dbReference type="NCBI Taxonomy" id="1229662"/>
    <lineage>
        <taxon>Eukaryota</taxon>
        <taxon>Fungi</taxon>
        <taxon>Dikarya</taxon>
        <taxon>Ascomycota</taxon>
        <taxon>Pezizomycotina</taxon>
        <taxon>Sordariomycetes</taxon>
        <taxon>Xylariomycetidae</taxon>
        <taxon>Amphisphaeriales</taxon>
        <taxon>Sporocadaceae</taxon>
        <taxon>Pestalotiopsis</taxon>
    </lineage>
</organism>
<dbReference type="KEGG" id="pfy:PFICI_00284"/>
<dbReference type="InParanoid" id="W3XMF2"/>
<keyword evidence="3" id="KW-1185">Reference proteome</keyword>
<dbReference type="Proteomes" id="UP000030651">
    <property type="component" value="Unassembled WGS sequence"/>
</dbReference>
<dbReference type="GeneID" id="19265297"/>
<dbReference type="AlphaFoldDB" id="W3XMF2"/>
<protein>
    <recommendedName>
        <fullName evidence="1">Heterokaryon incompatibility domain-containing protein</fullName>
    </recommendedName>
</protein>
<dbReference type="PANTHER" id="PTHR33112">
    <property type="entry name" value="DOMAIN PROTEIN, PUTATIVE-RELATED"/>
    <property type="match status" value="1"/>
</dbReference>
<dbReference type="PANTHER" id="PTHR33112:SF8">
    <property type="entry name" value="HETEROKARYON INCOMPATIBILITY DOMAIN-CONTAINING PROTEIN"/>
    <property type="match status" value="1"/>
</dbReference>
<dbReference type="OMA" id="QYCAGLW"/>
<dbReference type="HOGENOM" id="CLU_002639_3_2_1"/>
<gene>
    <name evidence="2" type="ORF">PFICI_00284</name>
</gene>
<dbReference type="InterPro" id="IPR010730">
    <property type="entry name" value="HET"/>
</dbReference>
<sequence length="662" mass="73431">MLCSICVNFNVRALLLKAVTQPPKGFNDPTSPETLENLRPAIPYFFKHHANLLSLRASAATGCELCSFIWQSHVGRSHPNDLTDDLLSQGTSAQQIFLGTAAWDATLHGLPHVAAVQNGDGHTSHVSKQGLVQMRTLASFEVCATRGREPSDHQHLLARSIYSNSGSAECLQLAATLLGNCMSTHDSCSLQYPHSSELPTRIIDTAGSDPKLVDGGGRRDVYAALSYCWGGHSDFTLTTATEQSFRAGLPLNDFPPTLRHAILIVKALGIRYIWIDALCIIQDSAQDWASEASRMRHVYTGAVVTIAAACASTTGEGIFRDRTQGNYPQCWLDWTNGATPAPKVFLRPGTELWDDKMHLGALNTRGWVLQETLLAPRTLWFSHQQICFECPKGSVDEGGRFLRIADIYRSKEYIQKLRQRMFPQWKRRLLPALKRLHVPLAITFRWPSITNMLQARDMETLRWRALPYTPFTLQGEFKPPAQPTAYSHFDFWGQIIQNYSSRALTNPTDVLPALSGLASEFQRATGDTYVAGLWKMDIIQGLSWNRGELRKKRSDGYLEDPPSLPKQYLAPSWSWASILGQKVLFEGQTQFDHIKPFAKLIDIKLEFATSDRFGALTGGSITLGAPFLILDCESVAKAPGLPGAAILYSPVASMSAFTSDKY</sequence>
<accession>W3XMF2</accession>
<evidence type="ECO:0000313" key="2">
    <source>
        <dbReference type="EMBL" id="ETS86456.1"/>
    </source>
</evidence>